<keyword evidence="3" id="KW-1185">Reference proteome</keyword>
<accession>A0A916DSD9</accession>
<organism evidence="2 3">
    <name type="scientific">Aureispira anguillae</name>
    <dbReference type="NCBI Taxonomy" id="2864201"/>
    <lineage>
        <taxon>Bacteria</taxon>
        <taxon>Pseudomonadati</taxon>
        <taxon>Bacteroidota</taxon>
        <taxon>Saprospiria</taxon>
        <taxon>Saprospirales</taxon>
        <taxon>Saprospiraceae</taxon>
        <taxon>Aureispira</taxon>
    </lineage>
</organism>
<feature type="transmembrane region" description="Helical" evidence="1">
    <location>
        <begin position="60"/>
        <end position="80"/>
    </location>
</feature>
<keyword evidence="1" id="KW-0472">Membrane</keyword>
<feature type="transmembrane region" description="Helical" evidence="1">
    <location>
        <begin position="16"/>
        <end position="36"/>
    </location>
</feature>
<name>A0A916DSD9_9BACT</name>
<sequence>MLSKTSVPLKKIDQRFLLLRSLLFLILSTGILYLGIKWCPHSLFIYPHQLSRVPKVNPNAPLLFIGLFVFCIGISIKGILRTTVYHFQLHTDVLIIVRQTLLHKKIAFIDLEKINHISFDKVLIKLDHQEDSLINYELTKLSIQIKDQKTLTYLMAPSYYELKALKKVFKNWLKSS</sequence>
<keyword evidence="1" id="KW-0812">Transmembrane</keyword>
<dbReference type="KEGG" id="aup:AsAng_0014600"/>
<proteinExistence type="predicted"/>
<evidence type="ECO:0000256" key="1">
    <source>
        <dbReference type="SAM" id="Phobius"/>
    </source>
</evidence>
<dbReference type="RefSeq" id="WP_264792020.1">
    <property type="nucleotide sequence ID" value="NZ_AP026867.1"/>
</dbReference>
<evidence type="ECO:0000313" key="2">
    <source>
        <dbReference type="EMBL" id="BDS10751.1"/>
    </source>
</evidence>
<evidence type="ECO:0000313" key="3">
    <source>
        <dbReference type="Proteomes" id="UP001060919"/>
    </source>
</evidence>
<dbReference type="AlphaFoldDB" id="A0A916DSD9"/>
<protein>
    <submittedName>
        <fullName evidence="2">Uncharacterized protein</fullName>
    </submittedName>
</protein>
<dbReference type="EMBL" id="AP026867">
    <property type="protein sequence ID" value="BDS10751.1"/>
    <property type="molecule type" value="Genomic_DNA"/>
</dbReference>
<gene>
    <name evidence="2" type="ORF">AsAng_0014600</name>
</gene>
<dbReference type="Proteomes" id="UP001060919">
    <property type="component" value="Chromosome"/>
</dbReference>
<reference evidence="2" key="1">
    <citation type="submission" date="2022-09" db="EMBL/GenBank/DDBJ databases">
        <title>Aureispira anguillicida sp. nov., isolated from Leptocephalus of Japanese eel Anguilla japonica.</title>
        <authorList>
            <person name="Yuasa K."/>
            <person name="Mekata T."/>
            <person name="Ikunari K."/>
        </authorList>
    </citation>
    <scope>NUCLEOTIDE SEQUENCE</scope>
    <source>
        <strain evidence="2">EL160426</strain>
    </source>
</reference>
<keyword evidence="1" id="KW-1133">Transmembrane helix</keyword>